<dbReference type="Proteomes" id="UP001310248">
    <property type="component" value="Unassembled WGS sequence"/>
</dbReference>
<keyword evidence="2" id="KW-1185">Reference proteome</keyword>
<proteinExistence type="predicted"/>
<organism evidence="1 2">
    <name type="scientific">Agarivorans aestuarii</name>
    <dbReference type="NCBI Taxonomy" id="1563703"/>
    <lineage>
        <taxon>Bacteria</taxon>
        <taxon>Pseudomonadati</taxon>
        <taxon>Pseudomonadota</taxon>
        <taxon>Gammaproteobacteria</taxon>
        <taxon>Alteromonadales</taxon>
        <taxon>Alteromonadaceae</taxon>
        <taxon>Agarivorans</taxon>
    </lineage>
</organism>
<comment type="caution">
    <text evidence="1">The sequence shown here is derived from an EMBL/GenBank/DDBJ whole genome shotgun (WGS) entry which is preliminary data.</text>
</comment>
<protein>
    <submittedName>
        <fullName evidence="1">HlyU family transcriptional regulator</fullName>
    </submittedName>
</protein>
<accession>A0ABU7FZ20</accession>
<dbReference type="EMBL" id="JAYDYW010000002">
    <property type="protein sequence ID" value="MEE1672345.1"/>
    <property type="molecule type" value="Genomic_DNA"/>
</dbReference>
<dbReference type="Pfam" id="PF10115">
    <property type="entry name" value="HlyU"/>
    <property type="match status" value="1"/>
</dbReference>
<evidence type="ECO:0000313" key="1">
    <source>
        <dbReference type="EMBL" id="MEE1672345.1"/>
    </source>
</evidence>
<dbReference type="RefSeq" id="WP_205472988.1">
    <property type="nucleotide sequence ID" value="NZ_JAYDYW010000002.1"/>
</dbReference>
<dbReference type="InterPro" id="IPR018772">
    <property type="entry name" value="Transcription_activator_HlyU"/>
</dbReference>
<sequence length="94" mass="10573">MSIFSALKKMFQSAPVTPKSYPAETYNEFTITPQPQSANGQYRVAAQITKTINDELKEHMFIRSDTCASSDDAAELAMHKCKTFIDQMGDQIFD</sequence>
<reference evidence="2" key="1">
    <citation type="submission" date="2023-07" db="EMBL/GenBank/DDBJ databases">
        <title>Draft genome sequence of Agarivorans aestuarii strain ZMCS4, a CAZymes producing bacteria isolated from the marine brown algae Clodostephus spongiosus.</title>
        <authorList>
            <person name="Lorente B."/>
            <person name="Cabral C."/>
            <person name="Frias J."/>
            <person name="Faria J."/>
            <person name="Toubarro D."/>
        </authorList>
    </citation>
    <scope>NUCLEOTIDE SEQUENCE [LARGE SCALE GENOMIC DNA]</scope>
    <source>
        <strain evidence="2">ZMCS4</strain>
    </source>
</reference>
<evidence type="ECO:0000313" key="2">
    <source>
        <dbReference type="Proteomes" id="UP001310248"/>
    </source>
</evidence>
<gene>
    <name evidence="1" type="ORF">SNR37_001660</name>
</gene>
<name>A0ABU7FZ20_9ALTE</name>